<accession>A0A561CYV0</accession>
<name>A0A561CYV0_9BACI</name>
<proteinExistence type="predicted"/>
<keyword evidence="1" id="KW-0378">Hydrolase</keyword>
<evidence type="ECO:0000313" key="3">
    <source>
        <dbReference type="Proteomes" id="UP000319671"/>
    </source>
</evidence>
<dbReference type="PROSITE" id="PS51257">
    <property type="entry name" value="PROKAR_LIPOPROTEIN"/>
    <property type="match status" value="1"/>
</dbReference>
<dbReference type="GO" id="GO:0042578">
    <property type="term" value="F:phosphoric ester hydrolase activity"/>
    <property type="evidence" value="ECO:0007669"/>
    <property type="project" value="UniProtKB-ARBA"/>
</dbReference>
<sequence length="293" mass="33151">MHKWKPLFVGMIVLLCACNHQNEPKNQTLPDKTLHKEVNKATLPKVDHILIVVEENHSKSQIAGNSSAPYMNSLMKQGANFTNYHAIQHPSQPNYLALFSGSNQGVMNDKMPRSKFSTDNLASELIKKKYTFKGYSEGLPSVGYDRESAGNGYARKHNPWTNFSNIPTEANQSMKDFPKDFSQLPTVSFAIPTLDNDMHDGTIKEADQWLKEHINPYVQWAKTHNSLLVVTWDEDEGSDKNIIPTFFVGPMVKKGVYDSDVNHYNLLRTIEDIYGLSHAGNAKTSEPIKEIWK</sequence>
<organism evidence="2 3">
    <name type="scientific">Neobacillus bataviensis</name>
    <dbReference type="NCBI Taxonomy" id="220685"/>
    <lineage>
        <taxon>Bacteria</taxon>
        <taxon>Bacillati</taxon>
        <taxon>Bacillota</taxon>
        <taxon>Bacilli</taxon>
        <taxon>Bacillales</taxon>
        <taxon>Bacillaceae</taxon>
        <taxon>Neobacillus</taxon>
    </lineage>
</organism>
<comment type="caution">
    <text evidence="2">The sequence shown here is derived from an EMBL/GenBank/DDBJ whole genome shotgun (WGS) entry which is preliminary data.</text>
</comment>
<evidence type="ECO:0000313" key="2">
    <source>
        <dbReference type="EMBL" id="TWD96409.1"/>
    </source>
</evidence>
<dbReference type="SUPFAM" id="SSF53649">
    <property type="entry name" value="Alkaline phosphatase-like"/>
    <property type="match status" value="1"/>
</dbReference>
<dbReference type="RefSeq" id="WP_261380727.1">
    <property type="nucleotide sequence ID" value="NZ_VIVN01000011.1"/>
</dbReference>
<dbReference type="Gene3D" id="3.40.720.10">
    <property type="entry name" value="Alkaline Phosphatase, subunit A"/>
    <property type="match status" value="1"/>
</dbReference>
<gene>
    <name evidence="2" type="ORF">FB550_11158</name>
</gene>
<dbReference type="Proteomes" id="UP000319671">
    <property type="component" value="Unassembled WGS sequence"/>
</dbReference>
<dbReference type="Pfam" id="PF04185">
    <property type="entry name" value="Phosphoesterase"/>
    <property type="match status" value="1"/>
</dbReference>
<keyword evidence="3" id="KW-1185">Reference proteome</keyword>
<dbReference type="InterPro" id="IPR017850">
    <property type="entry name" value="Alkaline_phosphatase_core_sf"/>
</dbReference>
<reference evidence="2 3" key="1">
    <citation type="submission" date="2019-06" db="EMBL/GenBank/DDBJ databases">
        <title>Sorghum-associated microbial communities from plants grown in Nebraska, USA.</title>
        <authorList>
            <person name="Schachtman D."/>
        </authorList>
    </citation>
    <scope>NUCLEOTIDE SEQUENCE [LARGE SCALE GENOMIC DNA]</scope>
    <source>
        <strain evidence="2 3">2482</strain>
    </source>
</reference>
<dbReference type="EMBL" id="VIVN01000011">
    <property type="protein sequence ID" value="TWD96409.1"/>
    <property type="molecule type" value="Genomic_DNA"/>
</dbReference>
<dbReference type="PANTHER" id="PTHR31956">
    <property type="entry name" value="NON-SPECIFIC PHOSPHOLIPASE C4-RELATED"/>
    <property type="match status" value="1"/>
</dbReference>
<dbReference type="PANTHER" id="PTHR31956:SF1">
    <property type="entry name" value="NON-SPECIFIC PHOSPHOLIPASE C1"/>
    <property type="match status" value="1"/>
</dbReference>
<evidence type="ECO:0000256" key="1">
    <source>
        <dbReference type="ARBA" id="ARBA00022801"/>
    </source>
</evidence>
<protein>
    <submittedName>
        <fullName evidence="2">Phosphoesterase family protein</fullName>
    </submittedName>
</protein>
<dbReference type="AlphaFoldDB" id="A0A561CYV0"/>
<dbReference type="InterPro" id="IPR007312">
    <property type="entry name" value="Phosphoesterase"/>
</dbReference>